<feature type="transmembrane region" description="Helical" evidence="6">
    <location>
        <begin position="98"/>
        <end position="119"/>
    </location>
</feature>
<reference evidence="8 11" key="2">
    <citation type="submission" date="2021-01" db="EMBL/GenBank/DDBJ databases">
        <title>Antibiotic resistance and phylogeny of Pseudomonas spp. isolated over three decades from chicken meat in the Norwegian food chain.</title>
        <authorList>
            <person name="Moen B."/>
        </authorList>
    </citation>
    <scope>NUCLEOTIDE SEQUENCE [LARGE SCALE GENOMIC DNA]</scope>
    <source>
        <strain evidence="8 11">MF6766</strain>
    </source>
</reference>
<feature type="transmembrane region" description="Helical" evidence="6">
    <location>
        <begin position="272"/>
        <end position="288"/>
    </location>
</feature>
<feature type="transmembrane region" description="Helical" evidence="6">
    <location>
        <begin position="49"/>
        <end position="66"/>
    </location>
</feature>
<comment type="caution">
    <text evidence="9">The sequence shown here is derived from an EMBL/GenBank/DDBJ whole genome shotgun (WGS) entry which is preliminary data.</text>
</comment>
<evidence type="ECO:0000256" key="1">
    <source>
        <dbReference type="ARBA" id="ARBA00004141"/>
    </source>
</evidence>
<feature type="domain" description="Major facilitator superfamily (MFS) profile" evidence="7">
    <location>
        <begin position="7"/>
        <end position="382"/>
    </location>
</feature>
<dbReference type="InterPro" id="IPR036259">
    <property type="entry name" value="MFS_trans_sf"/>
</dbReference>
<gene>
    <name evidence="9" type="ORF">FRT59_01570</name>
    <name evidence="8" type="ORF">JJD71_10400</name>
</gene>
<feature type="transmembrane region" description="Helical" evidence="6">
    <location>
        <begin position="7"/>
        <end position="29"/>
    </location>
</feature>
<dbReference type="EMBL" id="VOIW01000001">
    <property type="protein sequence ID" value="MRJ35665.1"/>
    <property type="molecule type" value="Genomic_DNA"/>
</dbReference>
<dbReference type="GO" id="GO:0016020">
    <property type="term" value="C:membrane"/>
    <property type="evidence" value="ECO:0007669"/>
    <property type="project" value="UniProtKB-SubCell"/>
</dbReference>
<sequence length="395" mass="42188">MTYRSKVAWIFLLGFALDLVNMFVATVAYPDIARELHASVTQLAWISNAYMLGLTLIIPLSVWLAAIMGERTLIATSLLLFAGASVMVGQAGSIDALIGWRAVQGLGGGLLIPVGQAMAYRHFPAAERSQLTARVMSVALLVPALSPALGGVIVDSVSWRWIFYANLPLALVPLLLALLWIKPDVPESERPRLDLGSIFKQAASPMLRVAMLVYLCIPGVFIGTSLIAILYVRGLGYDATQTGALMLPWALASAVAIYLSKKLFNRCGPKPLLLAGMVLQCGGILLLNEPAMIIAAYVLMGLGGSLCSSTAQTLAFLDIPADRMGHASALWNINRQVSFCVGAAVLSAVLSALDSYAITFTMAAALTLLPLFAVLRLDTSRVRTLLHPSSEPNHD</sequence>
<evidence type="ECO:0000256" key="5">
    <source>
        <dbReference type="ARBA" id="ARBA00023136"/>
    </source>
</evidence>
<evidence type="ECO:0000256" key="3">
    <source>
        <dbReference type="ARBA" id="ARBA00022692"/>
    </source>
</evidence>
<feature type="transmembrane region" description="Helical" evidence="6">
    <location>
        <begin position="243"/>
        <end position="260"/>
    </location>
</feature>
<organism evidence="9 10">
    <name type="scientific">Pseudomonas haemolytica</name>
    <dbReference type="NCBI Taxonomy" id="2600065"/>
    <lineage>
        <taxon>Bacteria</taxon>
        <taxon>Pseudomonadati</taxon>
        <taxon>Pseudomonadota</taxon>
        <taxon>Gammaproteobacteria</taxon>
        <taxon>Pseudomonadales</taxon>
        <taxon>Pseudomonadaceae</taxon>
        <taxon>Pseudomonas</taxon>
    </lineage>
</organism>
<dbReference type="PANTHER" id="PTHR42718:SF9">
    <property type="entry name" value="MAJOR FACILITATOR SUPERFAMILY MULTIDRUG TRANSPORTER MFSC"/>
    <property type="match status" value="1"/>
</dbReference>
<feature type="transmembrane region" description="Helical" evidence="6">
    <location>
        <begin position="209"/>
        <end position="231"/>
    </location>
</feature>
<keyword evidence="11" id="KW-1185">Reference proteome</keyword>
<dbReference type="AlphaFoldDB" id="A0A5P1D5F3"/>
<evidence type="ECO:0000256" key="2">
    <source>
        <dbReference type="ARBA" id="ARBA00022448"/>
    </source>
</evidence>
<dbReference type="GO" id="GO:0022857">
    <property type="term" value="F:transmembrane transporter activity"/>
    <property type="evidence" value="ECO:0007669"/>
    <property type="project" value="InterPro"/>
</dbReference>
<feature type="transmembrane region" description="Helical" evidence="6">
    <location>
        <begin position="356"/>
        <end position="375"/>
    </location>
</feature>
<evidence type="ECO:0000313" key="10">
    <source>
        <dbReference type="Proteomes" id="UP000408764"/>
    </source>
</evidence>
<accession>A0A5P1D5F3</accession>
<keyword evidence="3 6" id="KW-0812">Transmembrane</keyword>
<dbReference type="OrthoDB" id="9812221at2"/>
<dbReference type="RefSeq" id="WP_153870222.1">
    <property type="nucleotide sequence ID" value="NZ_JAEKCT010000001.1"/>
</dbReference>
<dbReference type="PANTHER" id="PTHR42718">
    <property type="entry name" value="MAJOR FACILITATOR SUPERFAMILY MULTIDRUG TRANSPORTER MFSC"/>
    <property type="match status" value="1"/>
</dbReference>
<dbReference type="SUPFAM" id="SSF103473">
    <property type="entry name" value="MFS general substrate transporter"/>
    <property type="match status" value="1"/>
</dbReference>
<keyword evidence="2" id="KW-0813">Transport</keyword>
<comment type="subcellular location">
    <subcellularLocation>
        <location evidence="1">Membrane</location>
        <topology evidence="1">Multi-pass membrane protein</topology>
    </subcellularLocation>
</comment>
<dbReference type="Gene3D" id="1.20.1250.20">
    <property type="entry name" value="MFS general substrate transporter like domains"/>
    <property type="match status" value="1"/>
</dbReference>
<feature type="transmembrane region" description="Helical" evidence="6">
    <location>
        <begin position="161"/>
        <end position="181"/>
    </location>
</feature>
<dbReference type="EMBL" id="JAENSR010000002">
    <property type="protein sequence ID" value="MBK3459471.1"/>
    <property type="molecule type" value="Genomic_DNA"/>
</dbReference>
<keyword evidence="4 6" id="KW-1133">Transmembrane helix</keyword>
<protein>
    <submittedName>
        <fullName evidence="8 9">MFS transporter</fullName>
    </submittedName>
</protein>
<evidence type="ECO:0000256" key="6">
    <source>
        <dbReference type="SAM" id="Phobius"/>
    </source>
</evidence>
<keyword evidence="5 6" id="KW-0472">Membrane</keyword>
<evidence type="ECO:0000313" key="8">
    <source>
        <dbReference type="EMBL" id="MBK3459471.1"/>
    </source>
</evidence>
<evidence type="ECO:0000313" key="11">
    <source>
        <dbReference type="Proteomes" id="UP000620382"/>
    </source>
</evidence>
<name>A0A5P1D5F3_9PSED</name>
<dbReference type="Pfam" id="PF07690">
    <property type="entry name" value="MFS_1"/>
    <property type="match status" value="1"/>
</dbReference>
<dbReference type="InterPro" id="IPR011701">
    <property type="entry name" value="MFS"/>
</dbReference>
<reference evidence="9 10" key="1">
    <citation type="submission" date="2019-08" db="EMBL/GenBank/DDBJ databases">
        <title>Pseudomonas haemolytica sp. nov. isolated from raw milk and skim milk concentrate.</title>
        <authorList>
            <person name="Hofmann K."/>
            <person name="Huptas C."/>
            <person name="Doll E."/>
            <person name="Scherer S."/>
            <person name="Wenning M."/>
        </authorList>
    </citation>
    <scope>NUCLEOTIDE SEQUENCE [LARGE SCALE GENOMIC DNA]</scope>
    <source>
        <strain evidence="9 10">DSM 108987</strain>
    </source>
</reference>
<evidence type="ECO:0000256" key="4">
    <source>
        <dbReference type="ARBA" id="ARBA00022989"/>
    </source>
</evidence>
<dbReference type="InterPro" id="IPR020846">
    <property type="entry name" value="MFS_dom"/>
</dbReference>
<dbReference type="PROSITE" id="PS50850">
    <property type="entry name" value="MFS"/>
    <property type="match status" value="1"/>
</dbReference>
<feature type="transmembrane region" description="Helical" evidence="6">
    <location>
        <begin position="131"/>
        <end position="149"/>
    </location>
</feature>
<proteinExistence type="predicted"/>
<feature type="transmembrane region" description="Helical" evidence="6">
    <location>
        <begin position="73"/>
        <end position="92"/>
    </location>
</feature>
<evidence type="ECO:0000259" key="7">
    <source>
        <dbReference type="PROSITE" id="PS50850"/>
    </source>
</evidence>
<evidence type="ECO:0000313" key="9">
    <source>
        <dbReference type="EMBL" id="MRJ35665.1"/>
    </source>
</evidence>
<dbReference type="Proteomes" id="UP000620382">
    <property type="component" value="Unassembled WGS sequence"/>
</dbReference>
<dbReference type="Proteomes" id="UP000408764">
    <property type="component" value="Unassembled WGS sequence"/>
</dbReference>